<dbReference type="AlphaFoldDB" id="A0AAE0P5X0"/>
<protein>
    <submittedName>
        <fullName evidence="2">Uncharacterized protein</fullName>
    </submittedName>
</protein>
<keyword evidence="3" id="KW-1185">Reference proteome</keyword>
<accession>A0AAE0P5X0</accession>
<organism evidence="2 3">
    <name type="scientific">Podospora didyma</name>
    <dbReference type="NCBI Taxonomy" id="330526"/>
    <lineage>
        <taxon>Eukaryota</taxon>
        <taxon>Fungi</taxon>
        <taxon>Dikarya</taxon>
        <taxon>Ascomycota</taxon>
        <taxon>Pezizomycotina</taxon>
        <taxon>Sordariomycetes</taxon>
        <taxon>Sordariomycetidae</taxon>
        <taxon>Sordariales</taxon>
        <taxon>Podosporaceae</taxon>
        <taxon>Podospora</taxon>
    </lineage>
</organism>
<feature type="region of interest" description="Disordered" evidence="1">
    <location>
        <begin position="104"/>
        <end position="136"/>
    </location>
</feature>
<evidence type="ECO:0000256" key="1">
    <source>
        <dbReference type="SAM" id="MobiDB-lite"/>
    </source>
</evidence>
<dbReference type="EMBL" id="JAULSW010000001">
    <property type="protein sequence ID" value="KAK3394023.1"/>
    <property type="molecule type" value="Genomic_DNA"/>
</dbReference>
<comment type="caution">
    <text evidence="2">The sequence shown here is derived from an EMBL/GenBank/DDBJ whole genome shotgun (WGS) entry which is preliminary data.</text>
</comment>
<evidence type="ECO:0000313" key="3">
    <source>
        <dbReference type="Proteomes" id="UP001285441"/>
    </source>
</evidence>
<reference evidence="2" key="1">
    <citation type="journal article" date="2023" name="Mol. Phylogenet. Evol.">
        <title>Genome-scale phylogeny and comparative genomics of the fungal order Sordariales.</title>
        <authorList>
            <person name="Hensen N."/>
            <person name="Bonometti L."/>
            <person name="Westerberg I."/>
            <person name="Brannstrom I.O."/>
            <person name="Guillou S."/>
            <person name="Cros-Aarteil S."/>
            <person name="Calhoun S."/>
            <person name="Haridas S."/>
            <person name="Kuo A."/>
            <person name="Mondo S."/>
            <person name="Pangilinan J."/>
            <person name="Riley R."/>
            <person name="LaButti K."/>
            <person name="Andreopoulos B."/>
            <person name="Lipzen A."/>
            <person name="Chen C."/>
            <person name="Yan M."/>
            <person name="Daum C."/>
            <person name="Ng V."/>
            <person name="Clum A."/>
            <person name="Steindorff A."/>
            <person name="Ohm R.A."/>
            <person name="Martin F."/>
            <person name="Silar P."/>
            <person name="Natvig D.O."/>
            <person name="Lalanne C."/>
            <person name="Gautier V."/>
            <person name="Ament-Velasquez S.L."/>
            <person name="Kruys A."/>
            <person name="Hutchinson M.I."/>
            <person name="Powell A.J."/>
            <person name="Barry K."/>
            <person name="Miller A.N."/>
            <person name="Grigoriev I.V."/>
            <person name="Debuchy R."/>
            <person name="Gladieux P."/>
            <person name="Hiltunen Thoren M."/>
            <person name="Johannesson H."/>
        </authorList>
    </citation>
    <scope>NUCLEOTIDE SEQUENCE</scope>
    <source>
        <strain evidence="2">CBS 232.78</strain>
    </source>
</reference>
<dbReference type="Proteomes" id="UP001285441">
    <property type="component" value="Unassembled WGS sequence"/>
</dbReference>
<reference evidence="2" key="2">
    <citation type="submission" date="2023-06" db="EMBL/GenBank/DDBJ databases">
        <authorList>
            <consortium name="Lawrence Berkeley National Laboratory"/>
            <person name="Haridas S."/>
            <person name="Hensen N."/>
            <person name="Bonometti L."/>
            <person name="Westerberg I."/>
            <person name="Brannstrom I.O."/>
            <person name="Guillou S."/>
            <person name="Cros-Aarteil S."/>
            <person name="Calhoun S."/>
            <person name="Kuo A."/>
            <person name="Mondo S."/>
            <person name="Pangilinan J."/>
            <person name="Riley R."/>
            <person name="LaButti K."/>
            <person name="Andreopoulos B."/>
            <person name="Lipzen A."/>
            <person name="Chen C."/>
            <person name="Yanf M."/>
            <person name="Daum C."/>
            <person name="Ng V."/>
            <person name="Clum A."/>
            <person name="Steindorff A."/>
            <person name="Ohm R."/>
            <person name="Martin F."/>
            <person name="Silar P."/>
            <person name="Natvig D."/>
            <person name="Lalanne C."/>
            <person name="Gautier V."/>
            <person name="Ament-velasquez S.L."/>
            <person name="Kruys A."/>
            <person name="Hutchinson M.I."/>
            <person name="Powell A.J."/>
            <person name="Barry K."/>
            <person name="Miller A.N."/>
            <person name="Grigoriev I.V."/>
            <person name="Debuchy R."/>
            <person name="Gladieux P."/>
            <person name="Thoren M.H."/>
            <person name="Johannesson H."/>
        </authorList>
    </citation>
    <scope>NUCLEOTIDE SEQUENCE</scope>
    <source>
        <strain evidence="2">CBS 232.78</strain>
    </source>
</reference>
<evidence type="ECO:0000313" key="2">
    <source>
        <dbReference type="EMBL" id="KAK3394023.1"/>
    </source>
</evidence>
<sequence length="136" mass="14777">MPKLSTLFPSVPTLFAFSTLMDACKVWPIYSLSLARQYREGCGGEGWVEMPRQNSTGNGTRELPRELSVLNRDSGLSSLTNATLLSGFLRSQDSEPSHCVSLSVSISPVRPLSRRPPNPLAAGGAARTRKEAPTRM</sequence>
<proteinExistence type="predicted"/>
<name>A0AAE0P5X0_9PEZI</name>
<gene>
    <name evidence="2" type="ORF">B0H63DRAFT_32520</name>
</gene>